<dbReference type="EMBL" id="KK207705">
    <property type="protein sequence ID" value="EZF56920.1"/>
    <property type="molecule type" value="Genomic_DNA"/>
</dbReference>
<name>A0A022WFI8_TRIRU</name>
<protein>
    <submittedName>
        <fullName evidence="1">Uncharacterized protein</fullName>
    </submittedName>
</protein>
<gene>
    <name evidence="1" type="ORF">H103_00752</name>
</gene>
<proteinExistence type="predicted"/>
<dbReference type="AlphaFoldDB" id="A0A022WFI8"/>
<evidence type="ECO:0000313" key="1">
    <source>
        <dbReference type="EMBL" id="EZF56921.1"/>
    </source>
</evidence>
<accession>A0A022WFI8</accession>
<dbReference type="Proteomes" id="UP000023758">
    <property type="component" value="Unassembled WGS sequence"/>
</dbReference>
<reference evidence="1" key="1">
    <citation type="submission" date="2014-02" db="EMBL/GenBank/DDBJ databases">
        <title>The Genome Sequence of Trichophyton rubrum (morphotype fischeri) CBS 288.86.</title>
        <authorList>
            <consortium name="The Broad Institute Genomics Platform"/>
            <person name="Cuomo C.A."/>
            <person name="White T.C."/>
            <person name="Graser Y."/>
            <person name="Martinez-Rossi N."/>
            <person name="Heitman J."/>
            <person name="Young S.K."/>
            <person name="Zeng Q."/>
            <person name="Gargeya S."/>
            <person name="Abouelleil A."/>
            <person name="Alvarado L."/>
            <person name="Chapman S.B."/>
            <person name="Gainer-Dewar J."/>
            <person name="Goldberg J."/>
            <person name="Griggs A."/>
            <person name="Gujja S."/>
            <person name="Hansen M."/>
            <person name="Howarth C."/>
            <person name="Imamovic A."/>
            <person name="Larimer J."/>
            <person name="Martinez D."/>
            <person name="Murphy C."/>
            <person name="Pearson M.D."/>
            <person name="Persinoti G."/>
            <person name="Poon T."/>
            <person name="Priest M."/>
            <person name="Roberts A.D."/>
            <person name="Saif S."/>
            <person name="Shea T.D."/>
            <person name="Sykes S.N."/>
            <person name="Wortman J."/>
            <person name="Nusbaum C."/>
            <person name="Birren B."/>
        </authorList>
    </citation>
    <scope>NUCLEOTIDE SEQUENCE [LARGE SCALE GENOMIC DNA]</scope>
    <source>
        <strain evidence="1">CBS 288.86</strain>
    </source>
</reference>
<organism evidence="1">
    <name type="scientific">Trichophyton rubrum CBS 288.86</name>
    <dbReference type="NCBI Taxonomy" id="1215330"/>
    <lineage>
        <taxon>Eukaryota</taxon>
        <taxon>Fungi</taxon>
        <taxon>Dikarya</taxon>
        <taxon>Ascomycota</taxon>
        <taxon>Pezizomycotina</taxon>
        <taxon>Eurotiomycetes</taxon>
        <taxon>Eurotiomycetidae</taxon>
        <taxon>Onygenales</taxon>
        <taxon>Arthrodermataceae</taxon>
        <taxon>Trichophyton</taxon>
    </lineage>
</organism>
<sequence length="107" mass="12271">MDIRFSYPMGTDVIAVGAAGELILDRPSTKSFLASRSRWWAAAAAVYRSYRQRCTYRIITKNNGAMHGYTVLNYAACQTPMFLSLPLIFSRRYYDVDGVRWAFDIVR</sequence>
<dbReference type="HOGENOM" id="CLU_2211839_0_0_1"/>
<dbReference type="EMBL" id="KK207705">
    <property type="protein sequence ID" value="EZF56921.1"/>
    <property type="molecule type" value="Genomic_DNA"/>
</dbReference>